<comment type="caution">
    <text evidence="1">The sequence shown here is derived from an EMBL/GenBank/DDBJ whole genome shotgun (WGS) entry which is preliminary data.</text>
</comment>
<name>A0A2T3KM40_9GAMM</name>
<sequence length="434" mass="49155">MINSVTITPSSRLCLHAFDQQKYKNFCEALIHKGSKELGSFFANSGQDEQESIKYVLEQQLESYDDISSLAVTAKTTIKVRLGDLKTKHCKGSHSLRSSLLTYVEAGLVESMTVQLADKNSTIQIYGKDIKPRFTTEEIFFDNFASFLRKDAFKLSSLIFKDVIDKAGIDQDSLAFELIMINTIEKCHSLTQDLLLSFSINIPFESANLIADNLKGNSNTFDERSYQVLPQFMDRRFYAEGLKKPTLTNNSIKDERVTIFAWAPPKRNQSIEQQLIGALTLKKYFTSPLSTSKSLEGIKKEWTESILEEAKEKFKSARVAYSYLTNCTKVTSLIELIQSNDIIKLHKSVEAGLIDNVTYTTYDPTFKQILFKAEDTNPDKDNFDKSIEHLICESTGLSPLQAIKMTEVKIEYRSPGILKPPHIRSLDTTMATFL</sequence>
<evidence type="ECO:0000313" key="2">
    <source>
        <dbReference type="Proteomes" id="UP000241426"/>
    </source>
</evidence>
<proteinExistence type="predicted"/>
<dbReference type="RefSeq" id="WP_107289340.1">
    <property type="nucleotide sequence ID" value="NZ_PYNF01000003.1"/>
</dbReference>
<organism evidence="1 2">
    <name type="scientific">Photobacterium kishitanii</name>
    <dbReference type="NCBI Taxonomy" id="318456"/>
    <lineage>
        <taxon>Bacteria</taxon>
        <taxon>Pseudomonadati</taxon>
        <taxon>Pseudomonadota</taxon>
        <taxon>Gammaproteobacteria</taxon>
        <taxon>Vibrionales</taxon>
        <taxon>Vibrionaceae</taxon>
        <taxon>Photobacterium</taxon>
    </lineage>
</organism>
<dbReference type="AlphaFoldDB" id="A0A2T3KM40"/>
<dbReference type="EMBL" id="PYNF01000003">
    <property type="protein sequence ID" value="PSV00710.1"/>
    <property type="molecule type" value="Genomic_DNA"/>
</dbReference>
<gene>
    <name evidence="1" type="ORF">C9J27_06095</name>
</gene>
<dbReference type="Proteomes" id="UP000241426">
    <property type="component" value="Unassembled WGS sequence"/>
</dbReference>
<evidence type="ECO:0000313" key="1">
    <source>
        <dbReference type="EMBL" id="PSV00710.1"/>
    </source>
</evidence>
<reference evidence="1 2" key="1">
    <citation type="submission" date="2018-01" db="EMBL/GenBank/DDBJ databases">
        <title>Whole genome sequencing of Histamine producing bacteria.</title>
        <authorList>
            <person name="Butler K."/>
        </authorList>
    </citation>
    <scope>NUCLEOTIDE SEQUENCE [LARGE SCALE GENOMIC DNA]</scope>
    <source>
        <strain evidence="1 2">FS-7.2</strain>
    </source>
</reference>
<protein>
    <submittedName>
        <fullName evidence="1">Uncharacterized protein</fullName>
    </submittedName>
</protein>
<accession>A0A2T3KM40</accession>